<comment type="subcellular location">
    <subcellularLocation>
        <location evidence="1">Cytoplasm</location>
    </subcellularLocation>
</comment>
<evidence type="ECO:0000256" key="6">
    <source>
        <dbReference type="ARBA" id="ARBA00022741"/>
    </source>
</evidence>
<evidence type="ECO:0000256" key="1">
    <source>
        <dbReference type="ARBA" id="ARBA00004496"/>
    </source>
</evidence>
<organism evidence="14 15">
    <name type="scientific">[Candida] anglica</name>
    <dbReference type="NCBI Taxonomy" id="148631"/>
    <lineage>
        <taxon>Eukaryota</taxon>
        <taxon>Fungi</taxon>
        <taxon>Dikarya</taxon>
        <taxon>Ascomycota</taxon>
        <taxon>Saccharomycotina</taxon>
        <taxon>Pichiomycetes</taxon>
        <taxon>Debaryomycetaceae</taxon>
        <taxon>Kurtzmaniella</taxon>
    </lineage>
</organism>
<dbReference type="InterPro" id="IPR004365">
    <property type="entry name" value="NA-bd_OB_tRNA"/>
</dbReference>
<name>A0ABP0EJL0_9ASCO</name>
<keyword evidence="7" id="KW-0067">ATP-binding</keyword>
<evidence type="ECO:0000256" key="3">
    <source>
        <dbReference type="ARBA" id="ARBA00012816"/>
    </source>
</evidence>
<dbReference type="NCBIfam" id="TIGR00457">
    <property type="entry name" value="asnS"/>
    <property type="match status" value="1"/>
</dbReference>
<protein>
    <recommendedName>
        <fullName evidence="3">asparagine--tRNA ligase</fullName>
        <ecNumber evidence="3">6.1.1.22</ecNumber>
    </recommendedName>
    <alternativeName>
        <fullName evidence="10">Asparaginyl-tRNA synthetase</fullName>
    </alternativeName>
</protein>
<dbReference type="SUPFAM" id="SSF50249">
    <property type="entry name" value="Nucleic acid-binding proteins"/>
    <property type="match status" value="1"/>
</dbReference>
<dbReference type="PRINTS" id="PR01042">
    <property type="entry name" value="TRNASYNTHASP"/>
</dbReference>
<sequence length="551" mass="61912">MSVYVNEKTGADVAETAGTEQQPFQTAAFALFVKPEAKLFTYKQLEESEEFGYVEISSSALKKAKKGAEGIKKKQEKAAKMEEEQKKKQEEASKKLAELDLITIEEDKSLPEAKKIKLRKVQENIGTRVLVQGWVHRLRLQKGLAFVTLRDGTGFIQCILTGDLAKCRATNELTLESTVAIRGVINKLPDGKSAPGGVELKVDYYEVIGLAPSGDEAFTNKVQENADPSLLLDQRHLTLRGETLSAVIKVRAVLLNAIRKAYAEEELVEVTPPCMVQTQVEGGSTLFKMDYYGEEAYLTQSSQLYLETCLPALGDVFCVQESFRAEKSHTRRHLSEYTHVEAELGFIDFDDLLSHIERIITKTVKYVVEDPVAGPLLKQLNPNFVAPSLPFKRMEYIHALDWLNEHGITNEEGEKFKFGDDIAEAAERKMTDIIGLPILLIRFPVAIKSFYMKKCADDERVTESVDVLMPNVGEITGGSMRIDDLDELLAAFKREGLDEKAYYWFIDQRKYGTCAHGGYGLGTERILAWLCDRFTVRDCSLFPRFTGRCKP</sequence>
<accession>A0ABP0EJL0</accession>
<evidence type="ECO:0000256" key="7">
    <source>
        <dbReference type="ARBA" id="ARBA00022840"/>
    </source>
</evidence>
<dbReference type="Pfam" id="PF00152">
    <property type="entry name" value="tRNA-synt_2"/>
    <property type="match status" value="1"/>
</dbReference>
<keyword evidence="8" id="KW-0648">Protein biosynthesis</keyword>
<dbReference type="EMBL" id="OZ004260">
    <property type="protein sequence ID" value="CAK7920665.1"/>
    <property type="molecule type" value="Genomic_DNA"/>
</dbReference>
<dbReference type="PROSITE" id="PS50862">
    <property type="entry name" value="AA_TRNA_LIGASE_II"/>
    <property type="match status" value="1"/>
</dbReference>
<evidence type="ECO:0000313" key="14">
    <source>
        <dbReference type="EMBL" id="CAK7920665.1"/>
    </source>
</evidence>
<dbReference type="InterPro" id="IPR004522">
    <property type="entry name" value="Asn-tRNA-ligase"/>
</dbReference>
<keyword evidence="5 14" id="KW-0436">Ligase</keyword>
<dbReference type="InterPro" id="IPR002312">
    <property type="entry name" value="Asp/Asn-tRNA-synth_IIb"/>
</dbReference>
<evidence type="ECO:0000259" key="13">
    <source>
        <dbReference type="PROSITE" id="PS50862"/>
    </source>
</evidence>
<dbReference type="Pfam" id="PF01336">
    <property type="entry name" value="tRNA_anti-codon"/>
    <property type="match status" value="1"/>
</dbReference>
<evidence type="ECO:0000256" key="2">
    <source>
        <dbReference type="ARBA" id="ARBA00008226"/>
    </source>
</evidence>
<evidence type="ECO:0000256" key="9">
    <source>
        <dbReference type="ARBA" id="ARBA00023146"/>
    </source>
</evidence>
<dbReference type="Pfam" id="PF20917">
    <property type="entry name" value="AsnRS_N"/>
    <property type="match status" value="1"/>
</dbReference>
<feature type="coiled-coil region" evidence="12">
    <location>
        <begin position="71"/>
        <end position="100"/>
    </location>
</feature>
<dbReference type="CDD" id="cd00776">
    <property type="entry name" value="AsxRS_core"/>
    <property type="match status" value="1"/>
</dbReference>
<evidence type="ECO:0000313" key="15">
    <source>
        <dbReference type="Proteomes" id="UP001497600"/>
    </source>
</evidence>
<dbReference type="SUPFAM" id="SSF55681">
    <property type="entry name" value="Class II aaRS and biotin synthetases"/>
    <property type="match status" value="1"/>
</dbReference>
<keyword evidence="12" id="KW-0175">Coiled coil</keyword>
<evidence type="ECO:0000256" key="8">
    <source>
        <dbReference type="ARBA" id="ARBA00022917"/>
    </source>
</evidence>
<dbReference type="PANTHER" id="PTHR22594">
    <property type="entry name" value="ASPARTYL/LYSYL-TRNA SYNTHETASE"/>
    <property type="match status" value="1"/>
</dbReference>
<dbReference type="InterPro" id="IPR048952">
    <property type="entry name" value="AsnRS_N"/>
</dbReference>
<keyword evidence="15" id="KW-1185">Reference proteome</keyword>
<dbReference type="InterPro" id="IPR006195">
    <property type="entry name" value="aa-tRNA-synth_II"/>
</dbReference>
<evidence type="ECO:0000256" key="5">
    <source>
        <dbReference type="ARBA" id="ARBA00022598"/>
    </source>
</evidence>
<keyword evidence="4" id="KW-0963">Cytoplasm</keyword>
<evidence type="ECO:0000256" key="4">
    <source>
        <dbReference type="ARBA" id="ARBA00022490"/>
    </source>
</evidence>
<evidence type="ECO:0000256" key="11">
    <source>
        <dbReference type="ARBA" id="ARBA00047844"/>
    </source>
</evidence>
<keyword evidence="9" id="KW-0030">Aminoacyl-tRNA synthetase</keyword>
<dbReference type="Gene3D" id="2.40.50.140">
    <property type="entry name" value="Nucleic acid-binding proteins"/>
    <property type="match status" value="1"/>
</dbReference>
<dbReference type="Proteomes" id="UP001497600">
    <property type="component" value="Chromosome H"/>
</dbReference>
<keyword evidence="6" id="KW-0547">Nucleotide-binding</keyword>
<dbReference type="Gene3D" id="3.30.1910.20">
    <property type="entry name" value="asparaginyl-tRNA synthetase, N-terminal domain"/>
    <property type="match status" value="1"/>
</dbReference>
<dbReference type="Gene3D" id="3.30.930.10">
    <property type="entry name" value="Bira Bifunctional Protein, Domain 2"/>
    <property type="match status" value="1"/>
</dbReference>
<dbReference type="GO" id="GO:0016874">
    <property type="term" value="F:ligase activity"/>
    <property type="evidence" value="ECO:0007669"/>
    <property type="project" value="UniProtKB-KW"/>
</dbReference>
<proteinExistence type="inferred from homology"/>
<dbReference type="InterPro" id="IPR045864">
    <property type="entry name" value="aa-tRNA-synth_II/BPL/LPL"/>
</dbReference>
<evidence type="ECO:0000256" key="10">
    <source>
        <dbReference type="ARBA" id="ARBA00029886"/>
    </source>
</evidence>
<dbReference type="PANTHER" id="PTHR22594:SF16">
    <property type="entry name" value="ASPARAGINE--TRNA LIGASE, CYTOPLASMIC"/>
    <property type="match status" value="1"/>
</dbReference>
<dbReference type="InterPro" id="IPR012340">
    <property type="entry name" value="NA-bd_OB-fold"/>
</dbReference>
<gene>
    <name evidence="14" type="primary">DED81</name>
    <name evidence="14" type="ORF">CAAN4_H04940</name>
</gene>
<dbReference type="EC" id="6.1.1.22" evidence="3"/>
<feature type="domain" description="Aminoacyl-transfer RNA synthetases class-II family profile" evidence="13">
    <location>
        <begin position="248"/>
        <end position="543"/>
    </location>
</feature>
<comment type="similarity">
    <text evidence="2">Belongs to the class-II aminoacyl-tRNA synthetase family.</text>
</comment>
<dbReference type="InterPro" id="IPR004364">
    <property type="entry name" value="Aa-tRNA-synt_II"/>
</dbReference>
<comment type="catalytic activity">
    <reaction evidence="11">
        <text>tRNA(Asn) + L-asparagine + ATP = L-asparaginyl-tRNA(Asn) + AMP + diphosphate + H(+)</text>
        <dbReference type="Rhea" id="RHEA:11180"/>
        <dbReference type="Rhea" id="RHEA-COMP:9659"/>
        <dbReference type="Rhea" id="RHEA-COMP:9674"/>
        <dbReference type="ChEBI" id="CHEBI:15378"/>
        <dbReference type="ChEBI" id="CHEBI:30616"/>
        <dbReference type="ChEBI" id="CHEBI:33019"/>
        <dbReference type="ChEBI" id="CHEBI:58048"/>
        <dbReference type="ChEBI" id="CHEBI:78442"/>
        <dbReference type="ChEBI" id="CHEBI:78515"/>
        <dbReference type="ChEBI" id="CHEBI:456215"/>
        <dbReference type="EC" id="6.1.1.22"/>
    </reaction>
</comment>
<dbReference type="CDD" id="cd04323">
    <property type="entry name" value="AsnRS_cyto_like_N"/>
    <property type="match status" value="1"/>
</dbReference>
<evidence type="ECO:0000256" key="12">
    <source>
        <dbReference type="SAM" id="Coils"/>
    </source>
</evidence>
<reference evidence="14 15" key="1">
    <citation type="submission" date="2024-01" db="EMBL/GenBank/DDBJ databases">
        <authorList>
            <consortium name="Genoscope - CEA"/>
            <person name="William W."/>
        </authorList>
    </citation>
    <scope>NUCLEOTIDE SEQUENCE [LARGE SCALE GENOMIC DNA]</scope>
    <source>
        <strain evidence="14 15">29B2s-10</strain>
    </source>
</reference>